<evidence type="ECO:0000313" key="1">
    <source>
        <dbReference type="EMBL" id="KAH7903363.1"/>
    </source>
</evidence>
<feature type="non-terminal residue" evidence="1">
    <location>
        <position position="232"/>
    </location>
</feature>
<protein>
    <submittedName>
        <fullName evidence="1">Uncharacterized protein</fullName>
    </submittedName>
</protein>
<comment type="caution">
    <text evidence="1">The sequence shown here is derived from an EMBL/GenBank/DDBJ whole genome shotgun (WGS) entry which is preliminary data.</text>
</comment>
<name>A0ACB7ZRH7_9AGAM</name>
<organism evidence="1 2">
    <name type="scientific">Hygrophoropsis aurantiaca</name>
    <dbReference type="NCBI Taxonomy" id="72124"/>
    <lineage>
        <taxon>Eukaryota</taxon>
        <taxon>Fungi</taxon>
        <taxon>Dikarya</taxon>
        <taxon>Basidiomycota</taxon>
        <taxon>Agaricomycotina</taxon>
        <taxon>Agaricomycetes</taxon>
        <taxon>Agaricomycetidae</taxon>
        <taxon>Boletales</taxon>
        <taxon>Coniophorineae</taxon>
        <taxon>Hygrophoropsidaceae</taxon>
        <taxon>Hygrophoropsis</taxon>
    </lineage>
</organism>
<dbReference type="Proteomes" id="UP000790377">
    <property type="component" value="Unassembled WGS sequence"/>
</dbReference>
<keyword evidence="2" id="KW-1185">Reference proteome</keyword>
<proteinExistence type="predicted"/>
<sequence length="232" mass="26294">MTKCGNLVFHRLHWQRCCQWHLLPAKQQRSAFIGGIGAAAQGGFASATLLAEKDLEGMFDLHLLGVILTSFPPRSLTAWATASVKTSIIISLPLMISLFSLSANVIRDELKLVHLPTPQTGSLVREGVDQSMAVIRDIRDVTWQLASEHQVDRRSKYAVWFMASKLSHNIGLQFELEEQQNNVEKTRILLAEKDQLYEQLTRRLLDARKKLERSEIELKAYKLRDEQGPFSA</sequence>
<evidence type="ECO:0000313" key="2">
    <source>
        <dbReference type="Proteomes" id="UP000790377"/>
    </source>
</evidence>
<dbReference type="EMBL" id="MU269022">
    <property type="protein sequence ID" value="KAH7903363.1"/>
    <property type="molecule type" value="Genomic_DNA"/>
</dbReference>
<reference evidence="1" key="1">
    <citation type="journal article" date="2021" name="New Phytol.">
        <title>Evolutionary innovations through gain and loss of genes in the ectomycorrhizal Boletales.</title>
        <authorList>
            <person name="Wu G."/>
            <person name="Miyauchi S."/>
            <person name="Morin E."/>
            <person name="Kuo A."/>
            <person name="Drula E."/>
            <person name="Varga T."/>
            <person name="Kohler A."/>
            <person name="Feng B."/>
            <person name="Cao Y."/>
            <person name="Lipzen A."/>
            <person name="Daum C."/>
            <person name="Hundley H."/>
            <person name="Pangilinan J."/>
            <person name="Johnson J."/>
            <person name="Barry K."/>
            <person name="LaButti K."/>
            <person name="Ng V."/>
            <person name="Ahrendt S."/>
            <person name="Min B."/>
            <person name="Choi I.G."/>
            <person name="Park H."/>
            <person name="Plett J.M."/>
            <person name="Magnuson J."/>
            <person name="Spatafora J.W."/>
            <person name="Nagy L.G."/>
            <person name="Henrissat B."/>
            <person name="Grigoriev I.V."/>
            <person name="Yang Z.L."/>
            <person name="Xu J."/>
            <person name="Martin F.M."/>
        </authorList>
    </citation>
    <scope>NUCLEOTIDE SEQUENCE</scope>
    <source>
        <strain evidence="1">ATCC 28755</strain>
    </source>
</reference>
<accession>A0ACB7ZRH7</accession>
<gene>
    <name evidence="1" type="ORF">BJ138DRAFT_1107737</name>
</gene>